<organism evidence="10 11">
    <name type="scientific">Micromonospora saelicesensis</name>
    <dbReference type="NCBI Taxonomy" id="285676"/>
    <lineage>
        <taxon>Bacteria</taxon>
        <taxon>Bacillati</taxon>
        <taxon>Actinomycetota</taxon>
        <taxon>Actinomycetes</taxon>
        <taxon>Micromonosporales</taxon>
        <taxon>Micromonosporaceae</taxon>
        <taxon>Micromonospora</taxon>
    </lineage>
</organism>
<proteinExistence type="predicted"/>
<reference evidence="9 12" key="2">
    <citation type="submission" date="2018-03" db="EMBL/GenBank/DDBJ databases">
        <title>Genomic framework for the identification of Micromonospora saelicesensis and Micromonospora noduli.</title>
        <authorList>
            <person name="Riesco R."/>
            <person name="Trujillo M.E."/>
        </authorList>
    </citation>
    <scope>NUCLEOTIDE SEQUENCE [LARGE SCALE GENOMIC DNA]</scope>
    <source>
        <strain evidence="9 12">GAR05</strain>
    </source>
</reference>
<keyword evidence="4" id="KW-0804">Transcription</keyword>
<protein>
    <submittedName>
        <fullName evidence="9">RNA polymerase sigma factor SigF</fullName>
    </submittedName>
    <submittedName>
        <fullName evidence="10">RNA polymerase sigma-B factor</fullName>
    </submittedName>
</protein>
<evidence type="ECO:0000313" key="12">
    <source>
        <dbReference type="Proteomes" id="UP000249334"/>
    </source>
</evidence>
<dbReference type="AlphaFoldDB" id="A0A1C4ZB06"/>
<feature type="domain" description="RNA polymerase sigma-70 region 3" evidence="6">
    <location>
        <begin position="131"/>
        <end position="200"/>
    </location>
</feature>
<dbReference type="Pfam" id="PF04542">
    <property type="entry name" value="Sigma70_r2"/>
    <property type="match status" value="1"/>
</dbReference>
<dbReference type="InterPro" id="IPR013324">
    <property type="entry name" value="RNA_pol_sigma_r3/r4-like"/>
</dbReference>
<dbReference type="Pfam" id="PF04539">
    <property type="entry name" value="Sigma70_r3"/>
    <property type="match status" value="1"/>
</dbReference>
<dbReference type="GO" id="GO:0003677">
    <property type="term" value="F:DNA binding"/>
    <property type="evidence" value="ECO:0007669"/>
    <property type="project" value="UniProtKB-KW"/>
</dbReference>
<dbReference type="Gene3D" id="1.20.120.1810">
    <property type="match status" value="1"/>
</dbReference>
<evidence type="ECO:0000256" key="3">
    <source>
        <dbReference type="ARBA" id="ARBA00023125"/>
    </source>
</evidence>
<dbReference type="Proteomes" id="UP000249334">
    <property type="component" value="Unassembled WGS sequence"/>
</dbReference>
<dbReference type="EMBL" id="PXXW01000020">
    <property type="protein sequence ID" value="RAN99462.1"/>
    <property type="molecule type" value="Genomic_DNA"/>
</dbReference>
<feature type="region of interest" description="Disordered" evidence="5">
    <location>
        <begin position="1"/>
        <end position="23"/>
    </location>
</feature>
<dbReference type="STRING" id="285676.GA0070561_5174"/>
<dbReference type="InterPro" id="IPR013325">
    <property type="entry name" value="RNA_pol_sigma_r2"/>
</dbReference>
<feature type="domain" description="RNA polymerase sigma-70 region 2" evidence="7">
    <location>
        <begin position="51"/>
        <end position="119"/>
    </location>
</feature>
<dbReference type="GO" id="GO:0006352">
    <property type="term" value="P:DNA-templated transcription initiation"/>
    <property type="evidence" value="ECO:0007669"/>
    <property type="project" value="InterPro"/>
</dbReference>
<dbReference type="PANTHER" id="PTHR30385">
    <property type="entry name" value="SIGMA FACTOR F FLAGELLAR"/>
    <property type="match status" value="1"/>
</dbReference>
<dbReference type="Proteomes" id="UP000198864">
    <property type="component" value="Unassembled WGS sequence"/>
</dbReference>
<dbReference type="InterPro" id="IPR036388">
    <property type="entry name" value="WH-like_DNA-bd_sf"/>
</dbReference>
<evidence type="ECO:0000256" key="1">
    <source>
        <dbReference type="ARBA" id="ARBA00023015"/>
    </source>
</evidence>
<evidence type="ECO:0000259" key="7">
    <source>
        <dbReference type="Pfam" id="PF04542"/>
    </source>
</evidence>
<dbReference type="NCBIfam" id="TIGR02980">
    <property type="entry name" value="SigBFG"/>
    <property type="match status" value="1"/>
</dbReference>
<evidence type="ECO:0000256" key="4">
    <source>
        <dbReference type="ARBA" id="ARBA00023163"/>
    </source>
</evidence>
<name>A0A1C4ZB06_9ACTN</name>
<keyword evidence="2" id="KW-0731">Sigma factor</keyword>
<sequence length="271" mass="29577">MTITSTGRPAQTNSLADRSTTPESPASHLLAVMVALPAGHPSRPAARARAIEAWLPLAHHLARRYNGRGEPNEDLTQTAALGLINAIDRFDPSRGIEFVSFAVPTIVGEIKRHFRDRTWDVRVPRRLQERRMAIGEANNSLTQLLGRSPTVADIARHLDLTEEEILEGLEGARAYNAVSLSTPFGDGTTSRELGDTLGGDDNELALAELKVALTSAVAILDDRERRVIALRFHGNLTQQSIAEQIGVSQMHVSRLLTRALAKLRVQLTAIP</sequence>
<dbReference type="GO" id="GO:0016987">
    <property type="term" value="F:sigma factor activity"/>
    <property type="evidence" value="ECO:0007669"/>
    <property type="project" value="UniProtKB-KW"/>
</dbReference>
<evidence type="ECO:0000256" key="5">
    <source>
        <dbReference type="SAM" id="MobiDB-lite"/>
    </source>
</evidence>
<dbReference type="NCBIfam" id="TIGR02937">
    <property type="entry name" value="sigma70-ECF"/>
    <property type="match status" value="1"/>
</dbReference>
<dbReference type="EMBL" id="FMCR01000005">
    <property type="protein sequence ID" value="SCF30120.1"/>
    <property type="molecule type" value="Genomic_DNA"/>
</dbReference>
<evidence type="ECO:0000313" key="11">
    <source>
        <dbReference type="Proteomes" id="UP000198864"/>
    </source>
</evidence>
<evidence type="ECO:0000256" key="2">
    <source>
        <dbReference type="ARBA" id="ARBA00023082"/>
    </source>
</evidence>
<evidence type="ECO:0000259" key="6">
    <source>
        <dbReference type="Pfam" id="PF04539"/>
    </source>
</evidence>
<dbReference type="InterPro" id="IPR007624">
    <property type="entry name" value="RNA_pol_sigma70_r3"/>
</dbReference>
<dbReference type="SUPFAM" id="SSF88659">
    <property type="entry name" value="Sigma3 and sigma4 domains of RNA polymerase sigma factors"/>
    <property type="match status" value="2"/>
</dbReference>
<evidence type="ECO:0000313" key="9">
    <source>
        <dbReference type="EMBL" id="RAN99462.1"/>
    </source>
</evidence>
<dbReference type="SUPFAM" id="SSF88946">
    <property type="entry name" value="Sigma2 domain of RNA polymerase sigma factors"/>
    <property type="match status" value="1"/>
</dbReference>
<evidence type="ECO:0000313" key="10">
    <source>
        <dbReference type="EMBL" id="SCF30120.1"/>
    </source>
</evidence>
<dbReference type="PRINTS" id="PR00046">
    <property type="entry name" value="SIGMA70FCT"/>
</dbReference>
<dbReference type="InterPro" id="IPR014322">
    <property type="entry name" value="RNA_pol_sigma-B/F/G"/>
</dbReference>
<dbReference type="RefSeq" id="WP_091405186.1">
    <property type="nucleotide sequence ID" value="NZ_FMCR01000005.1"/>
</dbReference>
<feature type="domain" description="RNA polymerase sigma-70 region 4" evidence="8">
    <location>
        <begin position="218"/>
        <end position="264"/>
    </location>
</feature>
<keyword evidence="1" id="KW-0805">Transcription regulation</keyword>
<dbReference type="InterPro" id="IPR007627">
    <property type="entry name" value="RNA_pol_sigma70_r2"/>
</dbReference>
<dbReference type="PANTHER" id="PTHR30385:SF4">
    <property type="entry name" value="RNA POLYMERASE SIGMA-E FACTOR"/>
    <property type="match status" value="1"/>
</dbReference>
<dbReference type="InterPro" id="IPR007630">
    <property type="entry name" value="RNA_pol_sigma70_r4"/>
</dbReference>
<keyword evidence="12" id="KW-1185">Reference proteome</keyword>
<gene>
    <name evidence="10" type="ORF">GA0070561_5174</name>
    <name evidence="9" type="ORF">GAR05_02707</name>
</gene>
<dbReference type="InterPro" id="IPR000943">
    <property type="entry name" value="RNA_pol_sigma70"/>
</dbReference>
<reference evidence="10 11" key="1">
    <citation type="submission" date="2016-06" db="EMBL/GenBank/DDBJ databases">
        <authorList>
            <person name="Kjaerup R.B."/>
            <person name="Dalgaard T.S."/>
            <person name="Juul-Madsen H.R."/>
        </authorList>
    </citation>
    <scope>NUCLEOTIDE SEQUENCE [LARGE SCALE GENOMIC DNA]</scope>
    <source>
        <strain evidence="10 11">DSM 44871</strain>
    </source>
</reference>
<keyword evidence="3" id="KW-0238">DNA-binding</keyword>
<evidence type="ECO:0000259" key="8">
    <source>
        <dbReference type="Pfam" id="PF04545"/>
    </source>
</evidence>
<dbReference type="Gene3D" id="1.10.10.10">
    <property type="entry name" value="Winged helix-like DNA-binding domain superfamily/Winged helix DNA-binding domain"/>
    <property type="match status" value="2"/>
</dbReference>
<dbReference type="Pfam" id="PF04545">
    <property type="entry name" value="Sigma70_r4"/>
    <property type="match status" value="1"/>
</dbReference>
<accession>A0A1C4ZB06</accession>
<dbReference type="InterPro" id="IPR014284">
    <property type="entry name" value="RNA_pol_sigma-70_dom"/>
</dbReference>
<dbReference type="CDD" id="cd06171">
    <property type="entry name" value="Sigma70_r4"/>
    <property type="match status" value="1"/>
</dbReference>